<accession>A0ABD0YSB5</accession>
<keyword evidence="3" id="KW-1185">Reference proteome</keyword>
<feature type="transmembrane region" description="Helical" evidence="1">
    <location>
        <begin position="52"/>
        <end position="71"/>
    </location>
</feature>
<name>A0ABD0YSB5_9HEMI</name>
<dbReference type="EMBL" id="JBFDAA010000013">
    <property type="protein sequence ID" value="KAL1122693.1"/>
    <property type="molecule type" value="Genomic_DNA"/>
</dbReference>
<keyword evidence="1" id="KW-1133">Transmembrane helix</keyword>
<dbReference type="AlphaFoldDB" id="A0ABD0YSB5"/>
<evidence type="ECO:0000256" key="1">
    <source>
        <dbReference type="SAM" id="Phobius"/>
    </source>
</evidence>
<protein>
    <submittedName>
        <fullName evidence="2">Uncharacterized protein</fullName>
    </submittedName>
</protein>
<evidence type="ECO:0000313" key="3">
    <source>
        <dbReference type="Proteomes" id="UP001558652"/>
    </source>
</evidence>
<reference evidence="2 3" key="1">
    <citation type="submission" date="2024-07" db="EMBL/GenBank/DDBJ databases">
        <title>Chromosome-level genome assembly of the water stick insect Ranatra chinensis (Heteroptera: Nepidae).</title>
        <authorList>
            <person name="Liu X."/>
        </authorList>
    </citation>
    <scope>NUCLEOTIDE SEQUENCE [LARGE SCALE GENOMIC DNA]</scope>
    <source>
        <strain evidence="2">Cailab_2021Rc</strain>
        <tissue evidence="2">Muscle</tissue>
    </source>
</reference>
<keyword evidence="1" id="KW-0472">Membrane</keyword>
<sequence>MRPYKPNGRNRALARWRRASTLKKCRILIKPLLEDCVQILCGEPLLPMSFRLIAFLSVLSFVLLAPLIYILSMPLVTLASLQFIIDPFNRYNVGTILYDVICFKMNPGEKLMLWSIVDQCLNEMARFFLIIDVVPNVRALFYLYIHHQKSLEMSVQETCGEKPAIAGTPKVCTLEGNDGELLEVHLEEITRPVAFQPSWRVIW</sequence>
<gene>
    <name evidence="2" type="ORF">AAG570_003020</name>
</gene>
<evidence type="ECO:0000313" key="2">
    <source>
        <dbReference type="EMBL" id="KAL1122693.1"/>
    </source>
</evidence>
<organism evidence="2 3">
    <name type="scientific">Ranatra chinensis</name>
    <dbReference type="NCBI Taxonomy" id="642074"/>
    <lineage>
        <taxon>Eukaryota</taxon>
        <taxon>Metazoa</taxon>
        <taxon>Ecdysozoa</taxon>
        <taxon>Arthropoda</taxon>
        <taxon>Hexapoda</taxon>
        <taxon>Insecta</taxon>
        <taxon>Pterygota</taxon>
        <taxon>Neoptera</taxon>
        <taxon>Paraneoptera</taxon>
        <taxon>Hemiptera</taxon>
        <taxon>Heteroptera</taxon>
        <taxon>Panheteroptera</taxon>
        <taxon>Nepomorpha</taxon>
        <taxon>Nepidae</taxon>
        <taxon>Ranatrinae</taxon>
        <taxon>Ranatra</taxon>
    </lineage>
</organism>
<dbReference type="Proteomes" id="UP001558652">
    <property type="component" value="Unassembled WGS sequence"/>
</dbReference>
<comment type="caution">
    <text evidence="2">The sequence shown here is derived from an EMBL/GenBank/DDBJ whole genome shotgun (WGS) entry which is preliminary data.</text>
</comment>
<keyword evidence="1" id="KW-0812">Transmembrane</keyword>
<proteinExistence type="predicted"/>